<feature type="signal peptide" evidence="5">
    <location>
        <begin position="1"/>
        <end position="17"/>
    </location>
</feature>
<feature type="chain" id="PRO_5014141747" evidence="5">
    <location>
        <begin position="18"/>
        <end position="390"/>
    </location>
</feature>
<keyword evidence="7" id="KW-1185">Reference proteome</keyword>
<dbReference type="PANTHER" id="PTHR22835:SF117">
    <property type="entry name" value="GDSL-LIKE LIPASE_ACYLHYDROLASE"/>
    <property type="match status" value="1"/>
</dbReference>
<sequence>MKPLLLLKLLFFYYSVPEIPYSSPACNFPAIINFGDSNSDTGGLSATFGLTPPPYGETFFHMPAGRYSDGRLIIDFIAKSFGHPFLSSYLDSLGTNYSHGVNLATAASTIIDQNISLSQGGYSPFFLAVQVMQFSQFIPRSQLVAKRGRFFESLMPKKEYFNQSLYTIDIGQNDITAGLDAGKTYDEFIPQTLSAFSGDVKSMYALGARYFWIHNTGPLGCLAYVLLRRNITAVGELDSAGCAVFYNKAAQQFNKKLNETLVEMRKELPLAVITYVDIYSAKYSLFLEPAKYDYSNPALIIGFEDPLKVCCGYGDGKYNFDYDIQCGGTATVNGSEVLLGRSCREPSKKVVWDGVHYTDAANKVVFDLISTGRFSHPPRPLNMACKESIV</sequence>
<dbReference type="InterPro" id="IPR036514">
    <property type="entry name" value="SGNH_hydro_sf"/>
</dbReference>
<organism evidence="6 7">
    <name type="scientific">Dendrobium catenatum</name>
    <dbReference type="NCBI Taxonomy" id="906689"/>
    <lineage>
        <taxon>Eukaryota</taxon>
        <taxon>Viridiplantae</taxon>
        <taxon>Streptophyta</taxon>
        <taxon>Embryophyta</taxon>
        <taxon>Tracheophyta</taxon>
        <taxon>Spermatophyta</taxon>
        <taxon>Magnoliopsida</taxon>
        <taxon>Liliopsida</taxon>
        <taxon>Asparagales</taxon>
        <taxon>Orchidaceae</taxon>
        <taxon>Epidendroideae</taxon>
        <taxon>Malaxideae</taxon>
        <taxon>Dendrobiinae</taxon>
        <taxon>Dendrobium</taxon>
    </lineage>
</organism>
<dbReference type="Gene3D" id="3.40.50.1110">
    <property type="entry name" value="SGNH hydrolase"/>
    <property type="match status" value="1"/>
</dbReference>
<evidence type="ECO:0000256" key="3">
    <source>
        <dbReference type="ARBA" id="ARBA00022801"/>
    </source>
</evidence>
<dbReference type="PANTHER" id="PTHR22835">
    <property type="entry name" value="ZINC FINGER FYVE DOMAIN CONTAINING PROTEIN"/>
    <property type="match status" value="1"/>
</dbReference>
<evidence type="ECO:0000256" key="2">
    <source>
        <dbReference type="ARBA" id="ARBA00022729"/>
    </source>
</evidence>
<keyword evidence="2 5" id="KW-0732">Signal</keyword>
<keyword evidence="4" id="KW-0325">Glycoprotein</keyword>
<evidence type="ECO:0000313" key="7">
    <source>
        <dbReference type="Proteomes" id="UP000233837"/>
    </source>
</evidence>
<protein>
    <submittedName>
        <fullName evidence="6">Esterase</fullName>
    </submittedName>
</protein>
<dbReference type="SUPFAM" id="SSF52266">
    <property type="entry name" value="SGNH hydrolase"/>
    <property type="match status" value="1"/>
</dbReference>
<proteinExistence type="inferred from homology"/>
<comment type="similarity">
    <text evidence="1">Belongs to the 'GDSL' lipolytic enzyme family.</text>
</comment>
<evidence type="ECO:0000313" key="6">
    <source>
        <dbReference type="EMBL" id="PKU84091.1"/>
    </source>
</evidence>
<dbReference type="InterPro" id="IPR035669">
    <property type="entry name" value="SGNH_plant_lipase-like"/>
</dbReference>
<dbReference type="EMBL" id="KZ502064">
    <property type="protein sequence ID" value="PKU84091.1"/>
    <property type="molecule type" value="Genomic_DNA"/>
</dbReference>
<gene>
    <name evidence="6" type="ORF">MA16_Dca010377</name>
</gene>
<dbReference type="AlphaFoldDB" id="A0A2I0X886"/>
<evidence type="ECO:0000256" key="4">
    <source>
        <dbReference type="ARBA" id="ARBA00023180"/>
    </source>
</evidence>
<dbReference type="CDD" id="cd01837">
    <property type="entry name" value="SGNH_plant_lipase_like"/>
    <property type="match status" value="1"/>
</dbReference>
<dbReference type="Pfam" id="PF00657">
    <property type="entry name" value="Lipase_GDSL"/>
    <property type="match status" value="1"/>
</dbReference>
<keyword evidence="3" id="KW-0378">Hydrolase</keyword>
<name>A0A2I0X886_9ASPA</name>
<reference evidence="6 7" key="2">
    <citation type="journal article" date="2017" name="Nature">
        <title>The Apostasia genome and the evolution of orchids.</title>
        <authorList>
            <person name="Zhang G.Q."/>
            <person name="Liu K.W."/>
            <person name="Li Z."/>
            <person name="Lohaus R."/>
            <person name="Hsiao Y.Y."/>
            <person name="Niu S.C."/>
            <person name="Wang J.Y."/>
            <person name="Lin Y.C."/>
            <person name="Xu Q."/>
            <person name="Chen L.J."/>
            <person name="Yoshida K."/>
            <person name="Fujiwara S."/>
            <person name="Wang Z.W."/>
            <person name="Zhang Y.Q."/>
            <person name="Mitsuda N."/>
            <person name="Wang M."/>
            <person name="Liu G.H."/>
            <person name="Pecoraro L."/>
            <person name="Huang H.X."/>
            <person name="Xiao X.J."/>
            <person name="Lin M."/>
            <person name="Wu X.Y."/>
            <person name="Wu W.L."/>
            <person name="Chen Y.Y."/>
            <person name="Chang S.B."/>
            <person name="Sakamoto S."/>
            <person name="Ohme-Takagi M."/>
            <person name="Yagi M."/>
            <person name="Zeng S.J."/>
            <person name="Shen C.Y."/>
            <person name="Yeh C.M."/>
            <person name="Luo Y.B."/>
            <person name="Tsai W.C."/>
            <person name="Van de Peer Y."/>
            <person name="Liu Z.J."/>
        </authorList>
    </citation>
    <scope>NUCLEOTIDE SEQUENCE [LARGE SCALE GENOMIC DNA]</scope>
    <source>
        <tissue evidence="6">The whole plant</tissue>
    </source>
</reference>
<dbReference type="Proteomes" id="UP000233837">
    <property type="component" value="Unassembled WGS sequence"/>
</dbReference>
<dbReference type="GO" id="GO:0016788">
    <property type="term" value="F:hydrolase activity, acting on ester bonds"/>
    <property type="evidence" value="ECO:0007669"/>
    <property type="project" value="InterPro"/>
</dbReference>
<evidence type="ECO:0000256" key="1">
    <source>
        <dbReference type="ARBA" id="ARBA00008668"/>
    </source>
</evidence>
<reference evidence="6 7" key="1">
    <citation type="journal article" date="2016" name="Sci. Rep.">
        <title>The Dendrobium catenatum Lindl. genome sequence provides insights into polysaccharide synthase, floral development and adaptive evolution.</title>
        <authorList>
            <person name="Zhang G.Q."/>
            <person name="Xu Q."/>
            <person name="Bian C."/>
            <person name="Tsai W.C."/>
            <person name="Yeh C.M."/>
            <person name="Liu K.W."/>
            <person name="Yoshida K."/>
            <person name="Zhang L.S."/>
            <person name="Chang S.B."/>
            <person name="Chen F."/>
            <person name="Shi Y."/>
            <person name="Su Y.Y."/>
            <person name="Zhang Y.Q."/>
            <person name="Chen L.J."/>
            <person name="Yin Y."/>
            <person name="Lin M."/>
            <person name="Huang H."/>
            <person name="Deng H."/>
            <person name="Wang Z.W."/>
            <person name="Zhu S.L."/>
            <person name="Zhao X."/>
            <person name="Deng C."/>
            <person name="Niu S.C."/>
            <person name="Huang J."/>
            <person name="Wang M."/>
            <person name="Liu G.H."/>
            <person name="Yang H.J."/>
            <person name="Xiao X.J."/>
            <person name="Hsiao Y.Y."/>
            <person name="Wu W.L."/>
            <person name="Chen Y.Y."/>
            <person name="Mitsuda N."/>
            <person name="Ohme-Takagi M."/>
            <person name="Luo Y.B."/>
            <person name="Van de Peer Y."/>
            <person name="Liu Z.J."/>
        </authorList>
    </citation>
    <scope>NUCLEOTIDE SEQUENCE [LARGE SCALE GENOMIC DNA]</scope>
    <source>
        <tissue evidence="6">The whole plant</tissue>
    </source>
</reference>
<evidence type="ECO:0000256" key="5">
    <source>
        <dbReference type="SAM" id="SignalP"/>
    </source>
</evidence>
<accession>A0A2I0X886</accession>
<dbReference type="InterPro" id="IPR001087">
    <property type="entry name" value="GDSL"/>
</dbReference>